<dbReference type="EMBL" id="LGTO01000007">
    <property type="protein sequence ID" value="KNE19792.1"/>
    <property type="molecule type" value="Genomic_DNA"/>
</dbReference>
<dbReference type="PATRIC" id="fig|1473.5.peg.1727"/>
<accession>A0A0L0QMG0</accession>
<dbReference type="AlphaFoldDB" id="A0A0L0QMG0"/>
<evidence type="ECO:0000256" key="2">
    <source>
        <dbReference type="ARBA" id="ARBA00022801"/>
    </source>
</evidence>
<organism evidence="3 4">
    <name type="scientific">Virgibacillus pantothenticus</name>
    <dbReference type="NCBI Taxonomy" id="1473"/>
    <lineage>
        <taxon>Bacteria</taxon>
        <taxon>Bacillati</taxon>
        <taxon>Bacillota</taxon>
        <taxon>Bacilli</taxon>
        <taxon>Bacillales</taxon>
        <taxon>Bacillaceae</taxon>
        <taxon>Virgibacillus</taxon>
    </lineage>
</organism>
<dbReference type="CDD" id="cd18875">
    <property type="entry name" value="NUDIX_Hydrolase"/>
    <property type="match status" value="1"/>
</dbReference>
<name>A0A0L0QMG0_VIRPA</name>
<dbReference type="Pfam" id="PF00293">
    <property type="entry name" value="NUDIX"/>
    <property type="match status" value="1"/>
</dbReference>
<gene>
    <name evidence="3" type="ORF">AFK71_15305</name>
</gene>
<dbReference type="PANTHER" id="PTHR43046:SF2">
    <property type="entry name" value="8-OXO-DGTP DIPHOSPHATASE-RELATED"/>
    <property type="match status" value="1"/>
</dbReference>
<evidence type="ECO:0000313" key="3">
    <source>
        <dbReference type="EMBL" id="KNE19792.1"/>
    </source>
</evidence>
<dbReference type="RefSeq" id="WP_050352348.1">
    <property type="nucleotide sequence ID" value="NZ_BOSN01000008.1"/>
</dbReference>
<dbReference type="PANTHER" id="PTHR43046">
    <property type="entry name" value="GDP-MANNOSE MANNOSYL HYDROLASE"/>
    <property type="match status" value="1"/>
</dbReference>
<evidence type="ECO:0000256" key="1">
    <source>
        <dbReference type="ARBA" id="ARBA00001946"/>
    </source>
</evidence>
<proteinExistence type="predicted"/>
<dbReference type="PROSITE" id="PS51462">
    <property type="entry name" value="NUDIX"/>
    <property type="match status" value="1"/>
</dbReference>
<keyword evidence="4" id="KW-1185">Reference proteome</keyword>
<dbReference type="PRINTS" id="PR00502">
    <property type="entry name" value="NUDIXFAMILY"/>
</dbReference>
<protein>
    <submittedName>
        <fullName evidence="3">NUDIX hydrolase</fullName>
    </submittedName>
</protein>
<evidence type="ECO:0000313" key="4">
    <source>
        <dbReference type="Proteomes" id="UP000036780"/>
    </source>
</evidence>
<keyword evidence="2 3" id="KW-0378">Hydrolase</keyword>
<dbReference type="Proteomes" id="UP000036780">
    <property type="component" value="Unassembled WGS sequence"/>
</dbReference>
<comment type="cofactor">
    <cofactor evidence="1">
        <name>Mg(2+)</name>
        <dbReference type="ChEBI" id="CHEBI:18420"/>
    </cofactor>
</comment>
<dbReference type="SUPFAM" id="SSF55811">
    <property type="entry name" value="Nudix"/>
    <property type="match status" value="1"/>
</dbReference>
<sequence length="151" mass="17730">MQQVANCIVIDQEQILVLKKPKHGWYAIPGGKMEFGETIKEAVVREYKEETNLTIQDPKLAGVFTFTIIEGERRIEEWMMYTFTCKSYRGELAEFCREGELEWVPINHVQHLPMAEGDRLIYKQIFENEHVVSGAFAYTPTDKLIEYRMDY</sequence>
<dbReference type="InterPro" id="IPR020476">
    <property type="entry name" value="Nudix_hydrolase"/>
</dbReference>
<dbReference type="GO" id="GO:0016787">
    <property type="term" value="F:hydrolase activity"/>
    <property type="evidence" value="ECO:0007669"/>
    <property type="project" value="UniProtKB-KW"/>
</dbReference>
<reference evidence="4" key="1">
    <citation type="submission" date="2015-07" db="EMBL/GenBank/DDBJ databases">
        <title>Fjat-10053 dsm26.</title>
        <authorList>
            <person name="Liu B."/>
            <person name="Wang J."/>
            <person name="Zhu Y."/>
            <person name="Liu G."/>
            <person name="Chen Q."/>
            <person name="Chen Z."/>
            <person name="Lan J."/>
            <person name="Che J."/>
            <person name="Ge C."/>
            <person name="Shi H."/>
            <person name="Pan Z."/>
            <person name="Liu X."/>
        </authorList>
    </citation>
    <scope>NUCLEOTIDE SEQUENCE [LARGE SCALE GENOMIC DNA]</scope>
    <source>
        <strain evidence="4">DSM 26</strain>
    </source>
</reference>
<comment type="caution">
    <text evidence="3">The sequence shown here is derived from an EMBL/GenBank/DDBJ whole genome shotgun (WGS) entry which is preliminary data.</text>
</comment>
<dbReference type="InterPro" id="IPR015797">
    <property type="entry name" value="NUDIX_hydrolase-like_dom_sf"/>
</dbReference>
<dbReference type="OrthoDB" id="9800186at2"/>
<dbReference type="Gene3D" id="3.90.79.10">
    <property type="entry name" value="Nucleoside Triphosphate Pyrophosphohydrolase"/>
    <property type="match status" value="1"/>
</dbReference>
<dbReference type="InterPro" id="IPR000086">
    <property type="entry name" value="NUDIX_hydrolase_dom"/>
</dbReference>